<dbReference type="CDD" id="cd05233">
    <property type="entry name" value="SDR_c"/>
    <property type="match status" value="1"/>
</dbReference>
<protein>
    <submittedName>
        <fullName evidence="5">Short-chain dehydrogenase/reductase aba4</fullName>
    </submittedName>
</protein>
<evidence type="ECO:0000256" key="2">
    <source>
        <dbReference type="ARBA" id="ARBA00022857"/>
    </source>
</evidence>
<proteinExistence type="inferred from homology"/>
<keyword evidence="2" id="KW-0521">NADP</keyword>
<organism evidence="5 6">
    <name type="scientific">Didymella pomorum</name>
    <dbReference type="NCBI Taxonomy" id="749634"/>
    <lineage>
        <taxon>Eukaryota</taxon>
        <taxon>Fungi</taxon>
        <taxon>Dikarya</taxon>
        <taxon>Ascomycota</taxon>
        <taxon>Pezizomycotina</taxon>
        <taxon>Dothideomycetes</taxon>
        <taxon>Pleosporomycetidae</taxon>
        <taxon>Pleosporales</taxon>
        <taxon>Pleosporineae</taxon>
        <taxon>Didymellaceae</taxon>
        <taxon>Didymella</taxon>
    </lineage>
</organism>
<accession>A0A9W8ZCJ6</accession>
<evidence type="ECO:0000313" key="5">
    <source>
        <dbReference type="EMBL" id="KAJ4403270.1"/>
    </source>
</evidence>
<dbReference type="InterPro" id="IPR036291">
    <property type="entry name" value="NAD(P)-bd_dom_sf"/>
</dbReference>
<dbReference type="SUPFAM" id="SSF51735">
    <property type="entry name" value="NAD(P)-binding Rossmann-fold domains"/>
    <property type="match status" value="1"/>
</dbReference>
<evidence type="ECO:0000256" key="4">
    <source>
        <dbReference type="SAM" id="MobiDB-lite"/>
    </source>
</evidence>
<dbReference type="OrthoDB" id="1669814at2759"/>
<dbReference type="InterPro" id="IPR020904">
    <property type="entry name" value="Sc_DH/Rdtase_CS"/>
</dbReference>
<dbReference type="Proteomes" id="UP001140510">
    <property type="component" value="Unassembled WGS sequence"/>
</dbReference>
<dbReference type="Gene3D" id="3.40.50.720">
    <property type="entry name" value="NAD(P)-binding Rossmann-like Domain"/>
    <property type="match status" value="1"/>
</dbReference>
<dbReference type="FunFam" id="3.40.50.720:FF:000084">
    <property type="entry name" value="Short-chain dehydrogenase reductase"/>
    <property type="match status" value="1"/>
</dbReference>
<dbReference type="AlphaFoldDB" id="A0A9W8ZCJ6"/>
<reference evidence="5" key="1">
    <citation type="submission" date="2022-10" db="EMBL/GenBank/DDBJ databases">
        <title>Tapping the CABI collections for fungal endophytes: first genome assemblies for Collariella, Neodidymelliopsis, Ascochyta clinopodiicola, Didymella pomorum, Didymosphaeria variabile, Neocosmospora piperis and Neocucurbitaria cava.</title>
        <authorList>
            <person name="Hill R."/>
        </authorList>
    </citation>
    <scope>NUCLEOTIDE SEQUENCE</scope>
    <source>
        <strain evidence="5">IMI 355091</strain>
    </source>
</reference>
<dbReference type="PROSITE" id="PS00061">
    <property type="entry name" value="ADH_SHORT"/>
    <property type="match status" value="1"/>
</dbReference>
<comment type="caution">
    <text evidence="5">The sequence shown here is derived from an EMBL/GenBank/DDBJ whole genome shotgun (WGS) entry which is preliminary data.</text>
</comment>
<dbReference type="PRINTS" id="PR00080">
    <property type="entry name" value="SDRFAMILY"/>
</dbReference>
<sequence>MSLQDRVYGITGGASGIGLATAQLISERGGIVCIGDVDSVMLKEAERIFTSRGVRFSATQMDVSDKTQVESWVAGIMEAFGRLDGAVNAAGIFGKACAVSELGDEEWHRIIAVNLTGCMYCMRAELKHISSGGSIVNLTSIHGTKGMARHAAYGASKHGIIALTEAAAKENGDREIRVNAIAPGAIYTPMMQKIWDESNRPMDAPFDNPTAFQRQGKSQEVANVIAFLLGPESAFTAVESKVADVRNRITDMSLSSLPYNQPTRSPTVTQHAQRSSESHNIYENLVESIIAGKKKKEWNQEKAMLEKQIDVLQAQLREGEDWKGKDQQLTEILEGMATTARNSF</sequence>
<dbReference type="Pfam" id="PF13561">
    <property type="entry name" value="adh_short_C2"/>
    <property type="match status" value="1"/>
</dbReference>
<name>A0A9W8ZCJ6_9PLEO</name>
<dbReference type="EMBL" id="JAPEVA010000053">
    <property type="protein sequence ID" value="KAJ4403270.1"/>
    <property type="molecule type" value="Genomic_DNA"/>
</dbReference>
<dbReference type="PANTHER" id="PTHR24321:SF8">
    <property type="entry name" value="ESTRADIOL 17-BETA-DEHYDROGENASE 8-RELATED"/>
    <property type="match status" value="1"/>
</dbReference>
<keyword evidence="3" id="KW-0560">Oxidoreductase</keyword>
<gene>
    <name evidence="5" type="primary">ABA4</name>
    <name evidence="5" type="ORF">N0V91_006673</name>
</gene>
<dbReference type="InterPro" id="IPR002347">
    <property type="entry name" value="SDR_fam"/>
</dbReference>
<feature type="region of interest" description="Disordered" evidence="4">
    <location>
        <begin position="256"/>
        <end position="277"/>
    </location>
</feature>
<dbReference type="PRINTS" id="PR00081">
    <property type="entry name" value="GDHRDH"/>
</dbReference>
<dbReference type="GO" id="GO:0016491">
    <property type="term" value="F:oxidoreductase activity"/>
    <property type="evidence" value="ECO:0007669"/>
    <property type="project" value="UniProtKB-KW"/>
</dbReference>
<evidence type="ECO:0000313" key="6">
    <source>
        <dbReference type="Proteomes" id="UP001140510"/>
    </source>
</evidence>
<evidence type="ECO:0000256" key="1">
    <source>
        <dbReference type="ARBA" id="ARBA00006484"/>
    </source>
</evidence>
<comment type="similarity">
    <text evidence="1">Belongs to the short-chain dehydrogenases/reductases (SDR) family.</text>
</comment>
<keyword evidence="6" id="KW-1185">Reference proteome</keyword>
<evidence type="ECO:0000256" key="3">
    <source>
        <dbReference type="ARBA" id="ARBA00023002"/>
    </source>
</evidence>
<dbReference type="PANTHER" id="PTHR24321">
    <property type="entry name" value="DEHYDROGENASES, SHORT CHAIN"/>
    <property type="match status" value="1"/>
</dbReference>